<organism evidence="1 2">
    <name type="scientific">Grifola frondosa</name>
    <name type="common">Maitake</name>
    <name type="synonym">Polyporus frondosus</name>
    <dbReference type="NCBI Taxonomy" id="5627"/>
    <lineage>
        <taxon>Eukaryota</taxon>
        <taxon>Fungi</taxon>
        <taxon>Dikarya</taxon>
        <taxon>Basidiomycota</taxon>
        <taxon>Agaricomycotina</taxon>
        <taxon>Agaricomycetes</taxon>
        <taxon>Polyporales</taxon>
        <taxon>Grifolaceae</taxon>
        <taxon>Grifola</taxon>
    </lineage>
</organism>
<comment type="caution">
    <text evidence="1">The sequence shown here is derived from an EMBL/GenBank/DDBJ whole genome shotgun (WGS) entry which is preliminary data.</text>
</comment>
<dbReference type="EMBL" id="LUGG01000001">
    <property type="protein sequence ID" value="OBZ79355.1"/>
    <property type="molecule type" value="Genomic_DNA"/>
</dbReference>
<evidence type="ECO:0000313" key="2">
    <source>
        <dbReference type="Proteomes" id="UP000092993"/>
    </source>
</evidence>
<name>A0A1C7MR59_GRIFR</name>
<accession>A0A1C7MR59</accession>
<sequence>MAIFPDVDLDSINRSGEPCETIFSLRTHEDPDGVTPLLSMNAFDDRWSAATPATETPTVFLFAYQRKILEGLTDTMAGQKSLHTPISLVDAKLLDLGVFQMGPLHLSTVSAVDKFTTRRSFISQVDAAIICGESIPISLHVLRDPHSSLNVVFAITAIPGPVIRLKHRSFPQISPHVRAKNKHSVYLSNLAGKSACVTCAPSPHGMQRGCLAAGSNVGIAQKNLPQRVSQVPSAGSADGKATIVL</sequence>
<keyword evidence="2" id="KW-1185">Reference proteome</keyword>
<protein>
    <submittedName>
        <fullName evidence="1">Uncharacterized protein</fullName>
    </submittedName>
</protein>
<reference evidence="1 2" key="1">
    <citation type="submission" date="2016-03" db="EMBL/GenBank/DDBJ databases">
        <title>Whole genome sequencing of Grifola frondosa 9006-11.</title>
        <authorList>
            <person name="Min B."/>
            <person name="Park H."/>
            <person name="Kim J.-G."/>
            <person name="Cho H."/>
            <person name="Oh Y.-L."/>
            <person name="Kong W.-S."/>
            <person name="Choi I.-G."/>
        </authorList>
    </citation>
    <scope>NUCLEOTIDE SEQUENCE [LARGE SCALE GENOMIC DNA]</scope>
    <source>
        <strain evidence="1 2">9006-11</strain>
    </source>
</reference>
<dbReference type="AlphaFoldDB" id="A0A1C7MR59"/>
<gene>
    <name evidence="1" type="ORF">A0H81_00039</name>
</gene>
<proteinExistence type="predicted"/>
<dbReference type="Proteomes" id="UP000092993">
    <property type="component" value="Unassembled WGS sequence"/>
</dbReference>
<evidence type="ECO:0000313" key="1">
    <source>
        <dbReference type="EMBL" id="OBZ79355.1"/>
    </source>
</evidence>